<protein>
    <submittedName>
        <fullName evidence="1">Uncharacterized protein</fullName>
    </submittedName>
</protein>
<accession>A0A9P0NLV7</accession>
<dbReference type="Proteomes" id="UP001154329">
    <property type="component" value="Chromosome 3"/>
</dbReference>
<evidence type="ECO:0000313" key="1">
    <source>
        <dbReference type="EMBL" id="CAH1731144.1"/>
    </source>
</evidence>
<dbReference type="AlphaFoldDB" id="A0A9P0NLV7"/>
<dbReference type="EMBL" id="OU899036">
    <property type="protein sequence ID" value="CAH1731144.1"/>
    <property type="molecule type" value="Genomic_DNA"/>
</dbReference>
<evidence type="ECO:0000313" key="2">
    <source>
        <dbReference type="Proteomes" id="UP001154329"/>
    </source>
</evidence>
<reference evidence="1" key="1">
    <citation type="submission" date="2022-02" db="EMBL/GenBank/DDBJ databases">
        <authorList>
            <person name="King R."/>
        </authorList>
    </citation>
    <scope>NUCLEOTIDE SEQUENCE</scope>
</reference>
<sequence length="143" mass="15603">MPFHPRTPMPSVPRGARRNCFFSSFIYIPFLPHPSLAQLHSSSLSFYPSPLAIYYISLSLPLSLPYHNLASSPNFPPAHATATSATATATTSRPSLALFYFSFSSSRFTGLGPLTALPSHACTLNMYTHTQTIRPLMRGLAAV</sequence>
<reference evidence="1" key="2">
    <citation type="submission" date="2022-10" db="EMBL/GenBank/DDBJ databases">
        <authorList>
            <consortium name="ENA_rothamsted_submissions"/>
            <consortium name="culmorum"/>
            <person name="King R."/>
        </authorList>
    </citation>
    <scope>NUCLEOTIDE SEQUENCE</scope>
</reference>
<keyword evidence="2" id="KW-1185">Reference proteome</keyword>
<gene>
    <name evidence="1" type="ORF">APHIGO_LOCUS7921</name>
</gene>
<name>A0A9P0NLV7_APHGO</name>
<organism evidence="1 2">
    <name type="scientific">Aphis gossypii</name>
    <name type="common">Cotton aphid</name>
    <dbReference type="NCBI Taxonomy" id="80765"/>
    <lineage>
        <taxon>Eukaryota</taxon>
        <taxon>Metazoa</taxon>
        <taxon>Ecdysozoa</taxon>
        <taxon>Arthropoda</taxon>
        <taxon>Hexapoda</taxon>
        <taxon>Insecta</taxon>
        <taxon>Pterygota</taxon>
        <taxon>Neoptera</taxon>
        <taxon>Paraneoptera</taxon>
        <taxon>Hemiptera</taxon>
        <taxon>Sternorrhyncha</taxon>
        <taxon>Aphidomorpha</taxon>
        <taxon>Aphidoidea</taxon>
        <taxon>Aphididae</taxon>
        <taxon>Aphidini</taxon>
        <taxon>Aphis</taxon>
        <taxon>Aphis</taxon>
    </lineage>
</organism>
<proteinExistence type="predicted"/>